<reference evidence="1" key="1">
    <citation type="submission" date="2014-11" db="EMBL/GenBank/DDBJ databases">
        <authorList>
            <person name="Amaro Gonzalez C."/>
        </authorList>
    </citation>
    <scope>NUCLEOTIDE SEQUENCE</scope>
</reference>
<proteinExistence type="predicted"/>
<dbReference type="AlphaFoldDB" id="A0A0E9V765"/>
<accession>A0A0E9V765</accession>
<protein>
    <submittedName>
        <fullName evidence="1">Uncharacterized protein</fullName>
    </submittedName>
</protein>
<sequence length="38" mass="4186">MRFLIFKIGPLCTTNLFWGLLGSPHALTPLKFGPLTSP</sequence>
<reference evidence="1" key="2">
    <citation type="journal article" date="2015" name="Fish Shellfish Immunol.">
        <title>Early steps in the European eel (Anguilla anguilla)-Vibrio vulnificus interaction in the gills: Role of the RtxA13 toxin.</title>
        <authorList>
            <person name="Callol A."/>
            <person name="Pajuelo D."/>
            <person name="Ebbesson L."/>
            <person name="Teles M."/>
            <person name="MacKenzie S."/>
            <person name="Amaro C."/>
        </authorList>
    </citation>
    <scope>NUCLEOTIDE SEQUENCE</scope>
</reference>
<evidence type="ECO:0000313" key="1">
    <source>
        <dbReference type="EMBL" id="JAH73959.1"/>
    </source>
</evidence>
<dbReference type="EMBL" id="GBXM01034618">
    <property type="protein sequence ID" value="JAH73959.1"/>
    <property type="molecule type" value="Transcribed_RNA"/>
</dbReference>
<organism evidence="1">
    <name type="scientific">Anguilla anguilla</name>
    <name type="common">European freshwater eel</name>
    <name type="synonym">Muraena anguilla</name>
    <dbReference type="NCBI Taxonomy" id="7936"/>
    <lineage>
        <taxon>Eukaryota</taxon>
        <taxon>Metazoa</taxon>
        <taxon>Chordata</taxon>
        <taxon>Craniata</taxon>
        <taxon>Vertebrata</taxon>
        <taxon>Euteleostomi</taxon>
        <taxon>Actinopterygii</taxon>
        <taxon>Neopterygii</taxon>
        <taxon>Teleostei</taxon>
        <taxon>Anguilliformes</taxon>
        <taxon>Anguillidae</taxon>
        <taxon>Anguilla</taxon>
    </lineage>
</organism>
<name>A0A0E9V765_ANGAN</name>